<evidence type="ECO:0000313" key="1">
    <source>
        <dbReference type="EMBL" id="MEX3529316.1"/>
    </source>
</evidence>
<comment type="caution">
    <text evidence="1">The sequence shown here is derived from an EMBL/GenBank/DDBJ whole genome shotgun (WGS) entry which is preliminary data.</text>
</comment>
<sequence length="84" mass="9580">MRGIDARRQVIAPDAVAGFAWYSKRFARPAYLAAMRTSDIVTGWMIAHDRKKSKARWAMLYDGARGHVPPPRRDETPSRCARVH</sequence>
<organism evidence="1 2">
    <name type="scientific">Corynebacterium xerosis</name>
    <dbReference type="NCBI Taxonomy" id="1725"/>
    <lineage>
        <taxon>Bacteria</taxon>
        <taxon>Bacillati</taxon>
        <taxon>Actinomycetota</taxon>
        <taxon>Actinomycetes</taxon>
        <taxon>Mycobacteriales</taxon>
        <taxon>Corynebacteriaceae</taxon>
        <taxon>Corynebacterium</taxon>
    </lineage>
</organism>
<dbReference type="RefSeq" id="WP_368522796.1">
    <property type="nucleotide sequence ID" value="NZ_JAYWMA010000011.1"/>
</dbReference>
<accession>A0ABV3UWL8</accession>
<dbReference type="EMBL" id="JAYWMA010000011">
    <property type="protein sequence ID" value="MEX3529316.1"/>
    <property type="molecule type" value="Genomic_DNA"/>
</dbReference>
<dbReference type="Proteomes" id="UP001558353">
    <property type="component" value="Unassembled WGS sequence"/>
</dbReference>
<gene>
    <name evidence="1" type="ORF">VVR64_09645</name>
</gene>
<reference evidence="1 2" key="1">
    <citation type="journal article" date="2024" name="Fungal Genet. Biol.">
        <title>The porcine skin microbiome exhibits broad fungal antagonism.</title>
        <authorList>
            <person name="De La Cruz K.F."/>
            <person name="Townsend E.C."/>
            <person name="Alex Cheong J.Z."/>
            <person name="Salamzade R."/>
            <person name="Liu A."/>
            <person name="Sandstrom S."/>
            <person name="Davila E."/>
            <person name="Huang L."/>
            <person name="Xu K.H."/>
            <person name="Wu S.Y."/>
            <person name="Meudt J.J."/>
            <person name="Shanmuganayagam D."/>
            <person name="Gibson A.L.F."/>
            <person name="Kalan L.R."/>
        </authorList>
    </citation>
    <scope>NUCLEOTIDE SEQUENCE [LARGE SCALE GENOMIC DNA]</scope>
    <source>
        <strain evidence="1 2">LK2569</strain>
    </source>
</reference>
<proteinExistence type="predicted"/>
<keyword evidence="2" id="KW-1185">Reference proteome</keyword>
<evidence type="ECO:0000313" key="2">
    <source>
        <dbReference type="Proteomes" id="UP001558353"/>
    </source>
</evidence>
<name>A0ABV3UWL8_9CORY</name>
<protein>
    <submittedName>
        <fullName evidence="1">Uncharacterized protein</fullName>
    </submittedName>
</protein>